<dbReference type="AlphaFoldDB" id="A0A1V2I1M8"/>
<dbReference type="Proteomes" id="UP000188929">
    <property type="component" value="Unassembled WGS sequence"/>
</dbReference>
<organism evidence="1 2">
    <name type="scientific">Pseudofrankia asymbiotica</name>
    <dbReference type="NCBI Taxonomy" id="1834516"/>
    <lineage>
        <taxon>Bacteria</taxon>
        <taxon>Bacillati</taxon>
        <taxon>Actinomycetota</taxon>
        <taxon>Actinomycetes</taxon>
        <taxon>Frankiales</taxon>
        <taxon>Frankiaceae</taxon>
        <taxon>Pseudofrankia</taxon>
    </lineage>
</organism>
<comment type="caution">
    <text evidence="1">The sequence shown here is derived from an EMBL/GenBank/DDBJ whole genome shotgun (WGS) entry which is preliminary data.</text>
</comment>
<gene>
    <name evidence="1" type="ORF">BL253_31935</name>
</gene>
<accession>A0A1V2I1M8</accession>
<proteinExistence type="predicted"/>
<sequence length="94" mass="10157">MTAREIQLAEALVQVIDYTGRVLLVGMSDSPHYLWDKSSDLADAAARVAELLDAADGHAGRDTGIRLRPVAKAVRHWAKSYPAGVALFGGRGRR</sequence>
<evidence type="ECO:0000313" key="1">
    <source>
        <dbReference type="EMBL" id="ONH23830.1"/>
    </source>
</evidence>
<reference evidence="2" key="1">
    <citation type="submission" date="2016-10" db="EMBL/GenBank/DDBJ databases">
        <title>Frankia sp. NRRL B-16386 Genome sequencing.</title>
        <authorList>
            <person name="Ghodhbane-Gtari F."/>
            <person name="Swanson E."/>
            <person name="Gueddou A."/>
            <person name="Hezbri K."/>
            <person name="Ktari K."/>
            <person name="Nouioui I."/>
            <person name="Morris K."/>
            <person name="Simpson S."/>
            <person name="Abebe-Akele F."/>
            <person name="Thomas K."/>
            <person name="Gtari M."/>
            <person name="Tisa L.S."/>
        </authorList>
    </citation>
    <scope>NUCLEOTIDE SEQUENCE [LARGE SCALE GENOMIC DNA]</scope>
    <source>
        <strain evidence="2">NRRL B-16386</strain>
    </source>
</reference>
<name>A0A1V2I1M8_9ACTN</name>
<dbReference type="STRING" id="1834516.BL253_31935"/>
<protein>
    <submittedName>
        <fullName evidence="1">Uncharacterized protein</fullName>
    </submittedName>
</protein>
<keyword evidence="2" id="KW-1185">Reference proteome</keyword>
<evidence type="ECO:0000313" key="2">
    <source>
        <dbReference type="Proteomes" id="UP000188929"/>
    </source>
</evidence>
<dbReference type="EMBL" id="MOMC01000079">
    <property type="protein sequence ID" value="ONH23830.1"/>
    <property type="molecule type" value="Genomic_DNA"/>
</dbReference>